<dbReference type="SMART" id="SM00471">
    <property type="entry name" value="HDc"/>
    <property type="match status" value="1"/>
</dbReference>
<keyword evidence="5" id="KW-1185">Reference proteome</keyword>
<feature type="domain" description="HD-GYP" evidence="3">
    <location>
        <begin position="380"/>
        <end position="575"/>
    </location>
</feature>
<dbReference type="PANTHER" id="PTHR43155">
    <property type="entry name" value="CYCLIC DI-GMP PHOSPHODIESTERASE PA4108-RELATED"/>
    <property type="match status" value="1"/>
</dbReference>
<dbReference type="NCBIfam" id="TIGR00254">
    <property type="entry name" value="GGDEF"/>
    <property type="match status" value="1"/>
</dbReference>
<dbReference type="CDD" id="cd00077">
    <property type="entry name" value="HDc"/>
    <property type="match status" value="1"/>
</dbReference>
<evidence type="ECO:0000313" key="4">
    <source>
        <dbReference type="EMBL" id="SHI87463.1"/>
    </source>
</evidence>
<feature type="transmembrane region" description="Helical" evidence="1">
    <location>
        <begin position="124"/>
        <end position="144"/>
    </location>
</feature>
<evidence type="ECO:0000259" key="2">
    <source>
        <dbReference type="PROSITE" id="PS50887"/>
    </source>
</evidence>
<feature type="transmembrane region" description="Helical" evidence="1">
    <location>
        <begin position="165"/>
        <end position="182"/>
    </location>
</feature>
<name>A0A1M6EPU8_9FIRM</name>
<dbReference type="SMART" id="SM00267">
    <property type="entry name" value="GGDEF"/>
    <property type="match status" value="1"/>
</dbReference>
<dbReference type="STRING" id="1121420.SAMN02746098_04779"/>
<dbReference type="InterPro" id="IPR003607">
    <property type="entry name" value="HD/PDEase_dom"/>
</dbReference>
<dbReference type="PROSITE" id="PS50887">
    <property type="entry name" value="GGDEF"/>
    <property type="match status" value="1"/>
</dbReference>
<protein>
    <submittedName>
        <fullName evidence="4">Diguanylate cyclase (GGDEF) domain-containing protein</fullName>
    </submittedName>
</protein>
<keyword evidence="1" id="KW-0812">Transmembrane</keyword>
<keyword evidence="1" id="KW-0472">Membrane</keyword>
<feature type="transmembrane region" description="Helical" evidence="1">
    <location>
        <begin position="60"/>
        <end position="80"/>
    </location>
</feature>
<evidence type="ECO:0000259" key="3">
    <source>
        <dbReference type="PROSITE" id="PS51832"/>
    </source>
</evidence>
<dbReference type="Pfam" id="PF00990">
    <property type="entry name" value="GGDEF"/>
    <property type="match status" value="1"/>
</dbReference>
<keyword evidence="1" id="KW-1133">Transmembrane helix</keyword>
<feature type="transmembrane region" description="Helical" evidence="1">
    <location>
        <begin position="194"/>
        <end position="212"/>
    </location>
</feature>
<dbReference type="SUPFAM" id="SSF109604">
    <property type="entry name" value="HD-domain/PDEase-like"/>
    <property type="match status" value="1"/>
</dbReference>
<dbReference type="EMBL" id="FQXJ01000028">
    <property type="protein sequence ID" value="SHI87463.1"/>
    <property type="molecule type" value="Genomic_DNA"/>
</dbReference>
<dbReference type="InterPro" id="IPR043128">
    <property type="entry name" value="Rev_trsase/Diguanyl_cyclase"/>
</dbReference>
<organism evidence="4 5">
    <name type="scientific">Desulfosporosinus lacus DSM 15449</name>
    <dbReference type="NCBI Taxonomy" id="1121420"/>
    <lineage>
        <taxon>Bacteria</taxon>
        <taxon>Bacillati</taxon>
        <taxon>Bacillota</taxon>
        <taxon>Clostridia</taxon>
        <taxon>Eubacteriales</taxon>
        <taxon>Desulfitobacteriaceae</taxon>
        <taxon>Desulfosporosinus</taxon>
    </lineage>
</organism>
<dbReference type="Gene3D" id="1.10.3210.10">
    <property type="entry name" value="Hypothetical protein af1432"/>
    <property type="match status" value="1"/>
</dbReference>
<dbReference type="Pfam" id="PF13487">
    <property type="entry name" value="HD_5"/>
    <property type="match status" value="1"/>
</dbReference>
<dbReference type="AlphaFoldDB" id="A0A1M6EPU8"/>
<dbReference type="InterPro" id="IPR000160">
    <property type="entry name" value="GGDEF_dom"/>
</dbReference>
<gene>
    <name evidence="4" type="ORF">SAMN02746098_04779</name>
</gene>
<feature type="domain" description="GGDEF" evidence="2">
    <location>
        <begin position="259"/>
        <end position="394"/>
    </location>
</feature>
<dbReference type="Gene3D" id="3.30.70.270">
    <property type="match status" value="1"/>
</dbReference>
<dbReference type="SUPFAM" id="SSF55073">
    <property type="entry name" value="Nucleotide cyclase"/>
    <property type="match status" value="1"/>
</dbReference>
<accession>A0A1M6EPU8</accession>
<sequence>MISLQNSYLFLIAILNVLTTHTLLTRKKSFKFCLNTFLLITLFIYITNICAKQYIQDPIIIEYVLYLNSFLYISYINLVFEESITKKVFAMFSIWMFSTICLVIAISSVQLFSGIDDLKYFLNLIYIFRICIQVLLLLATYFFISEPYKMVLNKVSNKTISFMSLYPILAFLLLLNNYTISFEHSKSFNPTWDMLLFLVFIILGYVFVYAGISSASQIISLQYNMEKLEWVSNTDPLTGLFNRRFYEDELKRLDTERNLPMTIVMADVNGLKLINDSFGHVMGDELLKKVAEVIKRGCRADDIIARLGGDEFVIILPKTDAFVTEKIIKRIKDLSLKEKVGSIDVSISFGYETKNNEEENNREIFKKAEDHMYKKKLLESPSVRGKTMGAIINTLHEKNKREEAHSHRVSALCKSMGEVLGMPENDNEELMTVGLLHDIGKIAINETILNKTGNFTDDEWKEIKRHPEIGYRILSTINDMSDIANYVLYHHERWDGKGYPKGLKGEEIPFVSRILTIADAYDAMTSERSYRSALPDELVKAELHRNAGFQFDPELTSVFIEKVLGKSMAIYSDEPEKNTALST</sequence>
<dbReference type="Proteomes" id="UP000183954">
    <property type="component" value="Unassembled WGS sequence"/>
</dbReference>
<dbReference type="PROSITE" id="PS51832">
    <property type="entry name" value="HD_GYP"/>
    <property type="match status" value="1"/>
</dbReference>
<proteinExistence type="predicted"/>
<dbReference type="CDD" id="cd01949">
    <property type="entry name" value="GGDEF"/>
    <property type="match status" value="1"/>
</dbReference>
<reference evidence="5" key="1">
    <citation type="submission" date="2016-11" db="EMBL/GenBank/DDBJ databases">
        <authorList>
            <person name="Varghese N."/>
            <person name="Submissions S."/>
        </authorList>
    </citation>
    <scope>NUCLEOTIDE SEQUENCE [LARGE SCALE GENOMIC DNA]</scope>
    <source>
        <strain evidence="5">DSM 15449</strain>
    </source>
</reference>
<dbReference type="PANTHER" id="PTHR43155:SF2">
    <property type="entry name" value="CYCLIC DI-GMP PHOSPHODIESTERASE PA4108"/>
    <property type="match status" value="1"/>
</dbReference>
<evidence type="ECO:0000256" key="1">
    <source>
        <dbReference type="SAM" id="Phobius"/>
    </source>
</evidence>
<dbReference type="InterPro" id="IPR029787">
    <property type="entry name" value="Nucleotide_cyclase"/>
</dbReference>
<feature type="transmembrane region" description="Helical" evidence="1">
    <location>
        <begin position="6"/>
        <end position="25"/>
    </location>
</feature>
<feature type="transmembrane region" description="Helical" evidence="1">
    <location>
        <begin position="92"/>
        <end position="112"/>
    </location>
</feature>
<feature type="transmembrane region" description="Helical" evidence="1">
    <location>
        <begin position="32"/>
        <end position="54"/>
    </location>
</feature>
<dbReference type="InterPro" id="IPR037522">
    <property type="entry name" value="HD_GYP_dom"/>
</dbReference>
<evidence type="ECO:0000313" key="5">
    <source>
        <dbReference type="Proteomes" id="UP000183954"/>
    </source>
</evidence>